<dbReference type="SMART" id="SM00474">
    <property type="entry name" value="35EXOc"/>
    <property type="match status" value="1"/>
</dbReference>
<dbReference type="PRINTS" id="PR00868">
    <property type="entry name" value="DNAPOLI"/>
</dbReference>
<dbReference type="PANTHER" id="PTHR10133:SF27">
    <property type="entry name" value="DNA POLYMERASE NU"/>
    <property type="match status" value="1"/>
</dbReference>
<keyword evidence="9 16" id="KW-0378">Hydrolase</keyword>
<dbReference type="Pfam" id="PF00476">
    <property type="entry name" value="DNA_pol_A"/>
    <property type="match status" value="1"/>
</dbReference>
<dbReference type="SUPFAM" id="SSF47807">
    <property type="entry name" value="5' to 3' exonuclease, C-terminal subdomain"/>
    <property type="match status" value="1"/>
</dbReference>
<dbReference type="InterPro" id="IPR020045">
    <property type="entry name" value="DNA_polI_H3TH"/>
</dbReference>
<dbReference type="Gene3D" id="1.10.150.20">
    <property type="entry name" value="5' to 3' exonuclease, C-terminal subdomain"/>
    <property type="match status" value="2"/>
</dbReference>
<evidence type="ECO:0000256" key="12">
    <source>
        <dbReference type="ARBA" id="ARBA00023125"/>
    </source>
</evidence>
<dbReference type="AlphaFoldDB" id="A0A1M6LW44"/>
<dbReference type="Pfam" id="PF01367">
    <property type="entry name" value="5_3_exonuc"/>
    <property type="match status" value="1"/>
</dbReference>
<dbReference type="FunFam" id="1.20.1060.10:FF:000001">
    <property type="entry name" value="DNA polymerase I"/>
    <property type="match status" value="1"/>
</dbReference>
<feature type="domain" description="DNA-directed DNA polymerase family A palm" evidence="20">
    <location>
        <begin position="718"/>
        <end position="925"/>
    </location>
</feature>
<dbReference type="InterPro" id="IPR001098">
    <property type="entry name" value="DNA-dir_DNA_pol_A_palm_dom"/>
</dbReference>
<dbReference type="InterPro" id="IPR002562">
    <property type="entry name" value="3'-5'_exonuclease_dom"/>
</dbReference>
<dbReference type="SMART" id="SM00482">
    <property type="entry name" value="POLAc"/>
    <property type="match status" value="1"/>
</dbReference>
<dbReference type="Gene3D" id="3.30.420.10">
    <property type="entry name" value="Ribonuclease H-like superfamily/Ribonuclease H"/>
    <property type="match status" value="1"/>
</dbReference>
<dbReference type="InterPro" id="IPR036279">
    <property type="entry name" value="5-3_exonuclease_C_sf"/>
</dbReference>
<dbReference type="Proteomes" id="UP000184314">
    <property type="component" value="Unassembled WGS sequence"/>
</dbReference>
<dbReference type="InterPro" id="IPR018320">
    <property type="entry name" value="DNA_polymerase_1"/>
</dbReference>
<dbReference type="Pfam" id="PF01612">
    <property type="entry name" value="DNA_pol_A_exo1"/>
    <property type="match status" value="1"/>
</dbReference>
<keyword evidence="17" id="KW-0175">Coiled coil</keyword>
<comment type="catalytic activity">
    <reaction evidence="14 16">
        <text>DNA(n) + a 2'-deoxyribonucleoside 5'-triphosphate = DNA(n+1) + diphosphate</text>
        <dbReference type="Rhea" id="RHEA:22508"/>
        <dbReference type="Rhea" id="RHEA-COMP:17339"/>
        <dbReference type="Rhea" id="RHEA-COMP:17340"/>
        <dbReference type="ChEBI" id="CHEBI:33019"/>
        <dbReference type="ChEBI" id="CHEBI:61560"/>
        <dbReference type="ChEBI" id="CHEBI:173112"/>
        <dbReference type="EC" id="2.7.7.7"/>
    </reaction>
</comment>
<evidence type="ECO:0000256" key="11">
    <source>
        <dbReference type="ARBA" id="ARBA00022932"/>
    </source>
</evidence>
<feature type="domain" description="3'-5' exonuclease" evidence="18">
    <location>
        <begin position="368"/>
        <end position="549"/>
    </location>
</feature>
<evidence type="ECO:0000256" key="9">
    <source>
        <dbReference type="ARBA" id="ARBA00022801"/>
    </source>
</evidence>
<dbReference type="PANTHER" id="PTHR10133">
    <property type="entry name" value="DNA POLYMERASE I"/>
    <property type="match status" value="1"/>
</dbReference>
<dbReference type="SUPFAM" id="SSF53098">
    <property type="entry name" value="Ribonuclease H-like"/>
    <property type="match status" value="1"/>
</dbReference>
<feature type="coiled-coil region" evidence="17">
    <location>
        <begin position="580"/>
        <end position="607"/>
    </location>
</feature>
<dbReference type="Pfam" id="PF02739">
    <property type="entry name" value="5_3_exonuc_N"/>
    <property type="match status" value="1"/>
</dbReference>
<evidence type="ECO:0000256" key="15">
    <source>
        <dbReference type="NCBIfam" id="TIGR00593"/>
    </source>
</evidence>
<dbReference type="InterPro" id="IPR029060">
    <property type="entry name" value="PIN-like_dom_sf"/>
</dbReference>
<dbReference type="FunFam" id="1.10.150.20:FF:000003">
    <property type="entry name" value="DNA polymerase I"/>
    <property type="match status" value="1"/>
</dbReference>
<dbReference type="GO" id="GO:0003887">
    <property type="term" value="F:DNA-directed DNA polymerase activity"/>
    <property type="evidence" value="ECO:0007669"/>
    <property type="project" value="UniProtKB-UniRule"/>
</dbReference>
<evidence type="ECO:0000256" key="1">
    <source>
        <dbReference type="ARBA" id="ARBA00007705"/>
    </source>
</evidence>
<keyword evidence="7" id="KW-0540">Nuclease</keyword>
<evidence type="ECO:0000256" key="10">
    <source>
        <dbReference type="ARBA" id="ARBA00022839"/>
    </source>
</evidence>
<evidence type="ECO:0000256" key="3">
    <source>
        <dbReference type="ARBA" id="ARBA00020311"/>
    </source>
</evidence>
<dbReference type="SMART" id="SM00475">
    <property type="entry name" value="53EXOc"/>
    <property type="match status" value="1"/>
</dbReference>
<dbReference type="Gene3D" id="3.40.50.1010">
    <property type="entry name" value="5'-nuclease"/>
    <property type="match status" value="1"/>
</dbReference>
<dbReference type="CDD" id="cd09898">
    <property type="entry name" value="H3TH_53EXO"/>
    <property type="match status" value="1"/>
</dbReference>
<evidence type="ECO:0000259" key="19">
    <source>
        <dbReference type="SMART" id="SM00475"/>
    </source>
</evidence>
<keyword evidence="10 16" id="KW-0269">Exonuclease</keyword>
<dbReference type="GO" id="GO:0008408">
    <property type="term" value="F:3'-5' exonuclease activity"/>
    <property type="evidence" value="ECO:0007669"/>
    <property type="project" value="UniProtKB-UniRule"/>
</dbReference>
<evidence type="ECO:0000313" key="21">
    <source>
        <dbReference type="EMBL" id="SHJ75419.1"/>
    </source>
</evidence>
<keyword evidence="13 16" id="KW-0234">DNA repair</keyword>
<dbReference type="SUPFAM" id="SSF56672">
    <property type="entry name" value="DNA/RNA polymerases"/>
    <property type="match status" value="1"/>
</dbReference>
<keyword evidence="22" id="KW-1185">Reference proteome</keyword>
<dbReference type="GO" id="GO:0003677">
    <property type="term" value="F:DNA binding"/>
    <property type="evidence" value="ECO:0007669"/>
    <property type="project" value="UniProtKB-UniRule"/>
</dbReference>
<dbReference type="Gene3D" id="3.30.70.370">
    <property type="match status" value="1"/>
</dbReference>
<keyword evidence="8 16" id="KW-0227">DNA damage</keyword>
<dbReference type="SUPFAM" id="SSF88723">
    <property type="entry name" value="PIN domain-like"/>
    <property type="match status" value="1"/>
</dbReference>
<evidence type="ECO:0000256" key="8">
    <source>
        <dbReference type="ARBA" id="ARBA00022763"/>
    </source>
</evidence>
<dbReference type="InterPro" id="IPR012337">
    <property type="entry name" value="RNaseH-like_sf"/>
</dbReference>
<dbReference type="InterPro" id="IPR019760">
    <property type="entry name" value="DNA-dir_DNA_pol_A_CS"/>
</dbReference>
<dbReference type="InterPro" id="IPR008918">
    <property type="entry name" value="HhH2"/>
</dbReference>
<name>A0A1M6LW44_9FLAO</name>
<dbReference type="GO" id="GO:0008409">
    <property type="term" value="F:5'-3' exonuclease activity"/>
    <property type="evidence" value="ECO:0007669"/>
    <property type="project" value="UniProtKB-UniRule"/>
</dbReference>
<protein>
    <recommendedName>
        <fullName evidence="3 15">DNA polymerase I</fullName>
        <ecNumber evidence="2 15">2.7.7.7</ecNumber>
    </recommendedName>
</protein>
<dbReference type="CDD" id="cd09859">
    <property type="entry name" value="PIN_53EXO"/>
    <property type="match status" value="1"/>
</dbReference>
<evidence type="ECO:0000259" key="20">
    <source>
        <dbReference type="SMART" id="SM00482"/>
    </source>
</evidence>
<keyword evidence="11 16" id="KW-0239">DNA-directed DNA polymerase</keyword>
<feature type="domain" description="5'-3' exonuclease" evidence="19">
    <location>
        <begin position="22"/>
        <end position="283"/>
    </location>
</feature>
<evidence type="ECO:0000259" key="18">
    <source>
        <dbReference type="SMART" id="SM00474"/>
    </source>
</evidence>
<keyword evidence="4 16" id="KW-0808">Transferase</keyword>
<dbReference type="InterPro" id="IPR002421">
    <property type="entry name" value="5-3_exonuclease"/>
</dbReference>
<dbReference type="InterPro" id="IPR043502">
    <property type="entry name" value="DNA/RNA_pol_sf"/>
</dbReference>
<dbReference type="EMBL" id="FQZX01000001">
    <property type="protein sequence ID" value="SHJ75419.1"/>
    <property type="molecule type" value="Genomic_DNA"/>
</dbReference>
<comment type="similarity">
    <text evidence="1 16">Belongs to the DNA polymerase type-A family.</text>
</comment>
<dbReference type="SMART" id="SM00279">
    <property type="entry name" value="HhH2"/>
    <property type="match status" value="1"/>
</dbReference>
<evidence type="ECO:0000313" key="22">
    <source>
        <dbReference type="Proteomes" id="UP000184314"/>
    </source>
</evidence>
<evidence type="ECO:0000256" key="4">
    <source>
        <dbReference type="ARBA" id="ARBA00022679"/>
    </source>
</evidence>
<evidence type="ECO:0000256" key="2">
    <source>
        <dbReference type="ARBA" id="ARBA00012417"/>
    </source>
</evidence>
<dbReference type="CDD" id="cd06139">
    <property type="entry name" value="DNA_polA_I_Ecoli_like_exo"/>
    <property type="match status" value="1"/>
</dbReference>
<dbReference type="Gene3D" id="1.20.1060.10">
    <property type="entry name" value="Taq DNA Polymerase, Chain T, domain 4"/>
    <property type="match status" value="1"/>
</dbReference>
<dbReference type="STRING" id="228958.SAMN04488007_1317"/>
<dbReference type="InterPro" id="IPR020046">
    <property type="entry name" value="5-3_exonucl_a-hlix_arch_N"/>
</dbReference>
<comment type="function">
    <text evidence="16">In addition to polymerase activity, this DNA polymerase exhibits 3'-5' and 5'-3' exonuclease activity.</text>
</comment>
<reference evidence="22" key="1">
    <citation type="submission" date="2016-11" db="EMBL/GenBank/DDBJ databases">
        <authorList>
            <person name="Varghese N."/>
            <person name="Submissions S."/>
        </authorList>
    </citation>
    <scope>NUCLEOTIDE SEQUENCE [LARGE SCALE GENOMIC DNA]</scope>
    <source>
        <strain evidence="22">DSM 16478</strain>
    </source>
</reference>
<keyword evidence="12 16" id="KW-0238">DNA-binding</keyword>
<evidence type="ECO:0000256" key="17">
    <source>
        <dbReference type="SAM" id="Coils"/>
    </source>
</evidence>
<dbReference type="CDD" id="cd08637">
    <property type="entry name" value="DNA_pol_A_pol_I_C"/>
    <property type="match status" value="1"/>
</dbReference>
<dbReference type="GO" id="GO:0006261">
    <property type="term" value="P:DNA-templated DNA replication"/>
    <property type="evidence" value="ECO:0007669"/>
    <property type="project" value="UniProtKB-UniRule"/>
</dbReference>
<keyword evidence="5 16" id="KW-0548">Nucleotidyltransferase</keyword>
<dbReference type="InterPro" id="IPR036397">
    <property type="entry name" value="RNaseH_sf"/>
</dbReference>
<evidence type="ECO:0000256" key="6">
    <source>
        <dbReference type="ARBA" id="ARBA00022705"/>
    </source>
</evidence>
<dbReference type="EC" id="2.7.7.7" evidence="2 15"/>
<evidence type="ECO:0000256" key="7">
    <source>
        <dbReference type="ARBA" id="ARBA00022722"/>
    </source>
</evidence>
<sequence>MFPYQFVLLTFYNQYSKMADQKRLFLLDAYALIFRGYYALIKNPRINSQGMDTSAIMGFMNSLFDVIRREKPDHLAVCFDKGGSAERTELFPEYKANRSETPDAIRIAVPYIQDILKAMHIPVVVKEGWEADDIIGTLAKQAEKEEYKVFMVTPDKDFGQLVSENIFMYRPARMGNGIEIWGIPEIQKRFGVERPEQVIDYLGMMGDASDNIPGLPGVGDKTAKKFIEQFDSMEGLLANTDKLKGKMKEKVEANGELGLLSKKLATICLDVDVLFNASDYEMSEPNAEEVQKIFEELEFRRLKDQFIKLFSAEVEEASTESTNKPVTKKEIQDAGSGQFSLFGSPADSGATVKDFSSRKTIADVAHSYQSVAPGMAMKLFLKSLMQQTSVCFDTETTGLDPLTAELVGIAFSWEATKGYYIPFTDNKEEVQALLEELRPFFESEEIEKIGQNLKYDIKVLDKYNIDVKGPLFDTMLAHYLINPDMRHNMDVLAETYLNYTPVSITELIGKKGKNQLSMRDVPLEKQTEYAVEDADITYQLAQHFRPELKEANTEKLFQDIEIPLLRVLADMELEGINLDKEFLNSLSEDLNNDIANLEKKIYEVAGEEFNIGSPKQLGEILFDKLKLVAKPKKTKTGQYSTAEDVLSYLAKDHEIIQNVLDYRGLAKLKSTYVDALPEQVEPSTGRVHTDYMQTVAATGRLSSNNPNLQNIPIRTERGRQVRKAFIPRDENYTLLAADYSQIELRIIAALSEETTMIEAFKNGEDIHASTASKVFNVPLEEVTREQRSNAKTVNFGIIYGVSAFGLSNQTDLSRKEAKELIDTYYKTYPKLRNYMSEQVDFARENGYVSTVLGRRRYLKDINGSNAIVRGAAERNAVNAPIQGSAADIIKIAMINIHNKLEEGNYKSKMLLQVHDELVFDIYKPELEELQSLIKSEMENAYKIAVPLDVEVGLGENWLVAH</sequence>
<evidence type="ECO:0000256" key="16">
    <source>
        <dbReference type="RuleBase" id="RU004460"/>
    </source>
</evidence>
<organism evidence="21 22">
    <name type="scientific">Maribacter aquivivus</name>
    <dbReference type="NCBI Taxonomy" id="228958"/>
    <lineage>
        <taxon>Bacteria</taxon>
        <taxon>Pseudomonadati</taxon>
        <taxon>Bacteroidota</taxon>
        <taxon>Flavobacteriia</taxon>
        <taxon>Flavobacteriales</taxon>
        <taxon>Flavobacteriaceae</taxon>
        <taxon>Maribacter</taxon>
    </lineage>
</organism>
<keyword evidence="6 16" id="KW-0235">DNA replication</keyword>
<evidence type="ECO:0000256" key="13">
    <source>
        <dbReference type="ARBA" id="ARBA00023204"/>
    </source>
</evidence>
<evidence type="ECO:0000256" key="14">
    <source>
        <dbReference type="ARBA" id="ARBA00049244"/>
    </source>
</evidence>
<dbReference type="PROSITE" id="PS00447">
    <property type="entry name" value="DNA_POLYMERASE_A"/>
    <property type="match status" value="1"/>
</dbReference>
<proteinExistence type="inferred from homology"/>
<evidence type="ECO:0000256" key="5">
    <source>
        <dbReference type="ARBA" id="ARBA00022695"/>
    </source>
</evidence>
<dbReference type="GO" id="GO:0006302">
    <property type="term" value="P:double-strand break repair"/>
    <property type="evidence" value="ECO:0007669"/>
    <property type="project" value="TreeGrafter"/>
</dbReference>
<dbReference type="FunFam" id="1.10.150.20:FF:000002">
    <property type="entry name" value="DNA polymerase I"/>
    <property type="match status" value="1"/>
</dbReference>
<accession>A0A1M6LW44</accession>
<dbReference type="NCBIfam" id="TIGR00593">
    <property type="entry name" value="pola"/>
    <property type="match status" value="1"/>
</dbReference>
<gene>
    <name evidence="16" type="primary">polA</name>
    <name evidence="21" type="ORF">SAMN04488007_1317</name>
</gene>
<dbReference type="InterPro" id="IPR002298">
    <property type="entry name" value="DNA_polymerase_A"/>
</dbReference>
<dbReference type="NCBIfam" id="NF004397">
    <property type="entry name" value="PRK05755.1"/>
    <property type="match status" value="1"/>
</dbReference>